<evidence type="ECO:0000259" key="5">
    <source>
        <dbReference type="PROSITE" id="PS50885"/>
    </source>
</evidence>
<dbReference type="Pfam" id="PF00015">
    <property type="entry name" value="MCPsignal"/>
    <property type="match status" value="1"/>
</dbReference>
<reference evidence="7" key="1">
    <citation type="journal article" date="2021" name="Science">
        <title>Hunting the eagle killer: A cyanobacterial neurotoxin causes vacuolar myelinopathy.</title>
        <authorList>
            <person name="Breinlinger S."/>
            <person name="Phillips T.J."/>
            <person name="Haram B.N."/>
            <person name="Mares J."/>
            <person name="Martinez Yerena J.A."/>
            <person name="Hrouzek P."/>
            <person name="Sobotka R."/>
            <person name="Henderson W.M."/>
            <person name="Schmieder P."/>
            <person name="Williams S.M."/>
            <person name="Lauderdale J.D."/>
            <person name="Wilde H.D."/>
            <person name="Gerrin W."/>
            <person name="Kust A."/>
            <person name="Washington J.W."/>
            <person name="Wagner C."/>
            <person name="Geier B."/>
            <person name="Liebeke M."/>
            <person name="Enke H."/>
            <person name="Niedermeyer T.H.J."/>
            <person name="Wilde S.B."/>
        </authorList>
    </citation>
    <scope>NUCLEOTIDE SEQUENCE [LARGE SCALE GENOMIC DNA]</scope>
    <source>
        <strain evidence="7">Thurmond2011</strain>
    </source>
</reference>
<gene>
    <name evidence="6" type="ORF">G7B40_016130</name>
</gene>
<dbReference type="CDD" id="cd06225">
    <property type="entry name" value="HAMP"/>
    <property type="match status" value="1"/>
</dbReference>
<dbReference type="PANTHER" id="PTHR32089:SF120">
    <property type="entry name" value="METHYL-ACCEPTING CHEMOTAXIS PROTEIN TLPQ"/>
    <property type="match status" value="1"/>
</dbReference>
<keyword evidence="7" id="KW-1185">Reference proteome</keyword>
<dbReference type="Proteomes" id="UP000667802">
    <property type="component" value="Unassembled WGS sequence"/>
</dbReference>
<dbReference type="PANTHER" id="PTHR32089">
    <property type="entry name" value="METHYL-ACCEPTING CHEMOTAXIS PROTEIN MCPB"/>
    <property type="match status" value="1"/>
</dbReference>
<dbReference type="SUPFAM" id="SSF58104">
    <property type="entry name" value="Methyl-accepting chemotaxis protein (MCP) signaling domain"/>
    <property type="match status" value="1"/>
</dbReference>
<sequence>MLLYFTVSGITDNINVGRLEIFGNRFLEPLTHLLVLVPQHQRLGKVARRGDLSVFNELEATAQSIDKNFENLEKETKALGEVLKITLSGLRSAGMEQLIPAKLAAEWQTLRNNQTISQENLEQHYNDLIQHVRGLISRVGDTSNSILDPVLDSYYLMDVVLAAIPEAQQRVGEALLFAESLTSQPRLTNEQRVKLEVYALSLQQADLDRIVQGIATSIRENKNFFGIVPSLQMNIPPGESLYKTAVTKFSERLIQLARTDKGDILKQDFFQLGDEVLRKGSELWTVARKELDKIIERRIQYYENTRLIYLLLSLTALVISSFFVFKVSREISERLIQVVAITKDIARGNLTPNIFVDSKDEIGELLLAVRYMVQDLSSLIKNTQESGIKVSSSATELLTMANQQEVVIMNQTESTDNSFLSIKEISQLIENLVQKMSEVTCMSEETAEFASRGQSELVHMEDNMQNMETASNNIYNRLQTIKERGEKITFVVTTMAKLAEQINILSLNAAIESEKAGEYGTGFSVVSREIRRLADQTAVAALEIKQIVDDTQLAVSFGVEEVEQFMVKVREEVRQINKISADFTKIIDQVQALLPNFESVSIGMQHQSKNTKKISDSMIYLNQGMLQIKNSLRKTYAAIEQLNEASLSLNDSVSRFHISTSKK</sequence>
<evidence type="ECO:0000256" key="3">
    <source>
        <dbReference type="PROSITE-ProRule" id="PRU00284"/>
    </source>
</evidence>
<evidence type="ECO:0000313" key="6">
    <source>
        <dbReference type="EMBL" id="MDR9896081.1"/>
    </source>
</evidence>
<feature type="domain" description="HAMP" evidence="5">
    <location>
        <begin position="329"/>
        <end position="381"/>
    </location>
</feature>
<dbReference type="InterPro" id="IPR004089">
    <property type="entry name" value="MCPsignal_dom"/>
</dbReference>
<proteinExistence type="inferred from homology"/>
<dbReference type="Gene3D" id="6.10.340.10">
    <property type="match status" value="1"/>
</dbReference>
<accession>A0AAP5I754</accession>
<dbReference type="Gene3D" id="1.10.287.950">
    <property type="entry name" value="Methyl-accepting chemotaxis protein"/>
    <property type="match status" value="1"/>
</dbReference>
<dbReference type="EMBL" id="JAALHA020000007">
    <property type="protein sequence ID" value="MDR9896081.1"/>
    <property type="molecule type" value="Genomic_DNA"/>
</dbReference>
<evidence type="ECO:0000256" key="1">
    <source>
        <dbReference type="ARBA" id="ARBA00023224"/>
    </source>
</evidence>
<comment type="similarity">
    <text evidence="2">Belongs to the methyl-accepting chemotaxis (MCP) protein family.</text>
</comment>
<evidence type="ECO:0000256" key="2">
    <source>
        <dbReference type="ARBA" id="ARBA00029447"/>
    </source>
</evidence>
<protein>
    <submittedName>
        <fullName evidence="6">Methyl-accepting chemotaxis protein</fullName>
    </submittedName>
</protein>
<dbReference type="PROSITE" id="PS50885">
    <property type="entry name" value="HAMP"/>
    <property type="match status" value="1"/>
</dbReference>
<evidence type="ECO:0000313" key="7">
    <source>
        <dbReference type="Proteomes" id="UP000667802"/>
    </source>
</evidence>
<keyword evidence="1 3" id="KW-0807">Transducer</keyword>
<comment type="caution">
    <text evidence="6">The sequence shown here is derived from an EMBL/GenBank/DDBJ whole genome shotgun (WGS) entry which is preliminary data.</text>
</comment>
<dbReference type="SMART" id="SM00304">
    <property type="entry name" value="HAMP"/>
    <property type="match status" value="1"/>
</dbReference>
<evidence type="ECO:0000259" key="4">
    <source>
        <dbReference type="PROSITE" id="PS50111"/>
    </source>
</evidence>
<dbReference type="GO" id="GO:0007165">
    <property type="term" value="P:signal transduction"/>
    <property type="evidence" value="ECO:0007669"/>
    <property type="project" value="UniProtKB-KW"/>
</dbReference>
<dbReference type="Pfam" id="PF00672">
    <property type="entry name" value="HAMP"/>
    <property type="match status" value="1"/>
</dbReference>
<dbReference type="InterPro" id="IPR003660">
    <property type="entry name" value="HAMP_dom"/>
</dbReference>
<dbReference type="SMART" id="SM00283">
    <property type="entry name" value="MA"/>
    <property type="match status" value="1"/>
</dbReference>
<dbReference type="AlphaFoldDB" id="A0AAP5I754"/>
<dbReference type="GO" id="GO:0016020">
    <property type="term" value="C:membrane"/>
    <property type="evidence" value="ECO:0007669"/>
    <property type="project" value="InterPro"/>
</dbReference>
<feature type="domain" description="Methyl-accepting transducer" evidence="4">
    <location>
        <begin position="386"/>
        <end position="622"/>
    </location>
</feature>
<name>A0AAP5I754_9CYAN</name>
<dbReference type="PROSITE" id="PS50111">
    <property type="entry name" value="CHEMOTAXIS_TRANSDUC_2"/>
    <property type="match status" value="1"/>
</dbReference>
<organism evidence="6 7">
    <name type="scientific">Aetokthonos hydrillicola Thurmond2011</name>
    <dbReference type="NCBI Taxonomy" id="2712845"/>
    <lineage>
        <taxon>Bacteria</taxon>
        <taxon>Bacillati</taxon>
        <taxon>Cyanobacteriota</taxon>
        <taxon>Cyanophyceae</taxon>
        <taxon>Nostocales</taxon>
        <taxon>Hapalosiphonaceae</taxon>
        <taxon>Aetokthonos</taxon>
    </lineage>
</organism>